<dbReference type="EMBL" id="FZPA01000002">
    <property type="protein sequence ID" value="SNS60254.1"/>
    <property type="molecule type" value="Genomic_DNA"/>
</dbReference>
<feature type="transmembrane region" description="Helical" evidence="7">
    <location>
        <begin position="360"/>
        <end position="380"/>
    </location>
</feature>
<evidence type="ECO:0000313" key="8">
    <source>
        <dbReference type="EMBL" id="SNS60254.1"/>
    </source>
</evidence>
<dbReference type="RefSeq" id="WP_089215008.1">
    <property type="nucleotide sequence ID" value="NZ_FZPA01000002.1"/>
</dbReference>
<keyword evidence="9" id="KW-1185">Reference proteome</keyword>
<dbReference type="InterPro" id="IPR036259">
    <property type="entry name" value="MFS_trans_sf"/>
</dbReference>
<reference evidence="8 9" key="1">
    <citation type="submission" date="2017-06" db="EMBL/GenBank/DDBJ databases">
        <authorList>
            <person name="Kim H.J."/>
            <person name="Triplett B.A."/>
        </authorList>
    </citation>
    <scope>NUCLEOTIDE SEQUENCE [LARGE SCALE GENOMIC DNA]</scope>
    <source>
        <strain evidence="8 9">DS15</strain>
    </source>
</reference>
<feature type="transmembrane region" description="Helical" evidence="7">
    <location>
        <begin position="327"/>
        <end position="348"/>
    </location>
</feature>
<feature type="transmembrane region" description="Helical" evidence="7">
    <location>
        <begin position="392"/>
        <end position="412"/>
    </location>
</feature>
<feature type="transmembrane region" description="Helical" evidence="7">
    <location>
        <begin position="290"/>
        <end position="315"/>
    </location>
</feature>
<feature type="transmembrane region" description="Helical" evidence="7">
    <location>
        <begin position="172"/>
        <end position="195"/>
    </location>
</feature>
<feature type="transmembrane region" description="Helical" evidence="7">
    <location>
        <begin position="112"/>
        <end position="131"/>
    </location>
</feature>
<organism evidence="8 9">
    <name type="scientific">Sphingopyxis indica</name>
    <dbReference type="NCBI Taxonomy" id="436663"/>
    <lineage>
        <taxon>Bacteria</taxon>
        <taxon>Pseudomonadati</taxon>
        <taxon>Pseudomonadota</taxon>
        <taxon>Alphaproteobacteria</taxon>
        <taxon>Sphingomonadales</taxon>
        <taxon>Sphingomonadaceae</taxon>
        <taxon>Sphingopyxis</taxon>
    </lineage>
</organism>
<name>A0A239FWQ8_9SPHN</name>
<keyword evidence="4 7" id="KW-0812">Transmembrane</keyword>
<proteinExistence type="predicted"/>
<evidence type="ECO:0000256" key="4">
    <source>
        <dbReference type="ARBA" id="ARBA00022692"/>
    </source>
</evidence>
<evidence type="ECO:0000256" key="7">
    <source>
        <dbReference type="SAM" id="Phobius"/>
    </source>
</evidence>
<keyword evidence="5 7" id="KW-1133">Transmembrane helix</keyword>
<dbReference type="PANTHER" id="PTHR23517">
    <property type="entry name" value="RESISTANCE PROTEIN MDTM, PUTATIVE-RELATED-RELATED"/>
    <property type="match status" value="1"/>
</dbReference>
<protein>
    <submittedName>
        <fullName evidence="8">Proton-dependent oligopeptide transporter, POT family</fullName>
    </submittedName>
</protein>
<evidence type="ECO:0000256" key="5">
    <source>
        <dbReference type="ARBA" id="ARBA00022989"/>
    </source>
</evidence>
<dbReference type="Gene3D" id="1.20.1250.20">
    <property type="entry name" value="MFS general substrate transporter like domains"/>
    <property type="match status" value="2"/>
</dbReference>
<dbReference type="AlphaFoldDB" id="A0A239FWQ8"/>
<feature type="transmembrane region" description="Helical" evidence="7">
    <location>
        <begin position="424"/>
        <end position="445"/>
    </location>
</feature>
<evidence type="ECO:0000256" key="1">
    <source>
        <dbReference type="ARBA" id="ARBA00004651"/>
    </source>
</evidence>
<dbReference type="GO" id="GO:0005886">
    <property type="term" value="C:plasma membrane"/>
    <property type="evidence" value="ECO:0007669"/>
    <property type="project" value="UniProtKB-SubCell"/>
</dbReference>
<sequence>MRSVDHLERAPSPPGQATPVQFAGLSLTEFWERFALAGLKSMLTLLLIGHVLLPEAGVAGTAWLQDRFDGSSGPGKEPVALASYIYGAANALVYLSIPVGGLIGDLLIGRRAAVLTGGASMIAGLLMMISLRGFLPGLLLFASGAGLLKGNLSAQFGALFAEEAQRRRAYSYYLIFLNAGVVFGPLAMGVVAMAASWQYALALAAVGIAVGLAIYMVLMGGSAGWLAPRQGPRAEGGVTRASRAAEPLAFLRLLLALLAVYLCFAAYGQIGNILLVWAERRVDLEFGGWTLPVGWVLALDGLFTILLVFAVQAALRFALRRGFGIGPFLQTSLGCLACAAGYFVLVLAERTGGTTLSPAWVVAYLLLVDLAIVLVWPSGLSLATGLAPGGKAGLWGGIFYLHGFFANLWVGFAGRLFETWPVQSFWLLHAAIALVGAALALLAALPVPRANAAGQAITTSA</sequence>
<dbReference type="InterPro" id="IPR011701">
    <property type="entry name" value="MFS"/>
</dbReference>
<accession>A0A239FWQ8</accession>
<evidence type="ECO:0000256" key="6">
    <source>
        <dbReference type="ARBA" id="ARBA00023136"/>
    </source>
</evidence>
<gene>
    <name evidence="8" type="ORF">SAMN06295955_102238</name>
</gene>
<evidence type="ECO:0000313" key="9">
    <source>
        <dbReference type="Proteomes" id="UP000198339"/>
    </source>
</evidence>
<dbReference type="SUPFAM" id="SSF103473">
    <property type="entry name" value="MFS general substrate transporter"/>
    <property type="match status" value="1"/>
</dbReference>
<dbReference type="Pfam" id="PF07690">
    <property type="entry name" value="MFS_1"/>
    <property type="match status" value="1"/>
</dbReference>
<evidence type="ECO:0000256" key="3">
    <source>
        <dbReference type="ARBA" id="ARBA00022475"/>
    </source>
</evidence>
<dbReference type="InterPro" id="IPR050171">
    <property type="entry name" value="MFS_Transporters"/>
</dbReference>
<feature type="transmembrane region" description="Helical" evidence="7">
    <location>
        <begin position="248"/>
        <end position="270"/>
    </location>
</feature>
<feature type="transmembrane region" description="Helical" evidence="7">
    <location>
        <begin position="43"/>
        <end position="64"/>
    </location>
</feature>
<dbReference type="GO" id="GO:0022857">
    <property type="term" value="F:transmembrane transporter activity"/>
    <property type="evidence" value="ECO:0007669"/>
    <property type="project" value="InterPro"/>
</dbReference>
<dbReference type="PANTHER" id="PTHR23517:SF15">
    <property type="entry name" value="PROTON-DEPENDENT OLIGOPEPTIDE FAMILY TRANSPORT PROTEIN"/>
    <property type="match status" value="1"/>
</dbReference>
<dbReference type="OrthoDB" id="9772725at2"/>
<feature type="transmembrane region" description="Helical" evidence="7">
    <location>
        <begin position="137"/>
        <end position="160"/>
    </location>
</feature>
<dbReference type="Proteomes" id="UP000198339">
    <property type="component" value="Unassembled WGS sequence"/>
</dbReference>
<keyword evidence="3" id="KW-1003">Cell membrane</keyword>
<feature type="transmembrane region" description="Helical" evidence="7">
    <location>
        <begin position="84"/>
        <end position="103"/>
    </location>
</feature>
<keyword evidence="2" id="KW-0813">Transport</keyword>
<keyword evidence="6 7" id="KW-0472">Membrane</keyword>
<evidence type="ECO:0000256" key="2">
    <source>
        <dbReference type="ARBA" id="ARBA00022448"/>
    </source>
</evidence>
<comment type="subcellular location">
    <subcellularLocation>
        <location evidence="1">Cell membrane</location>
        <topology evidence="1">Multi-pass membrane protein</topology>
    </subcellularLocation>
</comment>
<feature type="transmembrane region" description="Helical" evidence="7">
    <location>
        <begin position="201"/>
        <end position="227"/>
    </location>
</feature>